<dbReference type="Pfam" id="PF22181">
    <property type="entry name" value="TarS_linker"/>
    <property type="match status" value="1"/>
</dbReference>
<evidence type="ECO:0000259" key="1">
    <source>
        <dbReference type="Pfam" id="PF00535"/>
    </source>
</evidence>
<dbReference type="OrthoDB" id="2676521at2"/>
<dbReference type="Gene3D" id="3.90.550.10">
    <property type="entry name" value="Spore Coat Polysaccharide Biosynthesis Protein SpsA, Chain A"/>
    <property type="match status" value="1"/>
</dbReference>
<dbReference type="PANTHER" id="PTHR22916">
    <property type="entry name" value="GLYCOSYLTRANSFERASE"/>
    <property type="match status" value="1"/>
</dbReference>
<gene>
    <name evidence="3" type="ORF">DQ384_09765</name>
</gene>
<protein>
    <submittedName>
        <fullName evidence="3">Glycosyltransferase</fullName>
    </submittedName>
</protein>
<dbReference type="InterPro" id="IPR029044">
    <property type="entry name" value="Nucleotide-diphossugar_trans"/>
</dbReference>
<dbReference type="InterPro" id="IPR001173">
    <property type="entry name" value="Glyco_trans_2-like"/>
</dbReference>
<dbReference type="InterPro" id="IPR054028">
    <property type="entry name" value="TarS/TarP_linker"/>
</dbReference>
<evidence type="ECO:0000313" key="3">
    <source>
        <dbReference type="EMBL" id="RCG31805.1"/>
    </source>
</evidence>
<keyword evidence="4" id="KW-1185">Reference proteome</keyword>
<organism evidence="3 4">
    <name type="scientific">Sphaerisporangium album</name>
    <dbReference type="NCBI Taxonomy" id="509200"/>
    <lineage>
        <taxon>Bacteria</taxon>
        <taxon>Bacillati</taxon>
        <taxon>Actinomycetota</taxon>
        <taxon>Actinomycetes</taxon>
        <taxon>Streptosporangiales</taxon>
        <taxon>Streptosporangiaceae</taxon>
        <taxon>Sphaerisporangium</taxon>
    </lineage>
</organism>
<dbReference type="EMBL" id="QOIL01000004">
    <property type="protein sequence ID" value="RCG31805.1"/>
    <property type="molecule type" value="Genomic_DNA"/>
</dbReference>
<dbReference type="RefSeq" id="WP_114028375.1">
    <property type="nucleotide sequence ID" value="NZ_QOIL01000004.1"/>
</dbReference>
<name>A0A367FQC0_9ACTN</name>
<evidence type="ECO:0000259" key="2">
    <source>
        <dbReference type="Pfam" id="PF22181"/>
    </source>
</evidence>
<dbReference type="SUPFAM" id="SSF53448">
    <property type="entry name" value="Nucleotide-diphospho-sugar transferases"/>
    <property type="match status" value="1"/>
</dbReference>
<keyword evidence="3" id="KW-0808">Transferase</keyword>
<accession>A0A367FQC0</accession>
<evidence type="ECO:0000313" key="4">
    <source>
        <dbReference type="Proteomes" id="UP000253094"/>
    </source>
</evidence>
<dbReference type="Proteomes" id="UP000253094">
    <property type="component" value="Unassembled WGS sequence"/>
</dbReference>
<dbReference type="AlphaFoldDB" id="A0A367FQC0"/>
<reference evidence="3 4" key="1">
    <citation type="submission" date="2018-06" db="EMBL/GenBank/DDBJ databases">
        <title>Sphaerisporangium craniellae sp. nov., isolated from a marine sponge in the South China Sea.</title>
        <authorList>
            <person name="Li L."/>
        </authorList>
    </citation>
    <scope>NUCLEOTIDE SEQUENCE [LARGE SCALE GENOMIC DNA]</scope>
    <source>
        <strain evidence="3 4">CCTCC AA 208026</strain>
    </source>
</reference>
<dbReference type="GO" id="GO:0016758">
    <property type="term" value="F:hexosyltransferase activity"/>
    <property type="evidence" value="ECO:0007669"/>
    <property type="project" value="UniProtKB-ARBA"/>
</dbReference>
<proteinExistence type="predicted"/>
<feature type="domain" description="Glycosyltransferase 2-like" evidence="1">
    <location>
        <begin position="12"/>
        <end position="166"/>
    </location>
</feature>
<dbReference type="PANTHER" id="PTHR22916:SF3">
    <property type="entry name" value="UDP-GLCNAC:BETAGAL BETA-1,3-N-ACETYLGLUCOSAMINYLTRANSFERASE-LIKE PROTEIN 1"/>
    <property type="match status" value="1"/>
</dbReference>
<feature type="domain" description="TarS/TarP linker" evidence="2">
    <location>
        <begin position="228"/>
        <end position="317"/>
    </location>
</feature>
<dbReference type="CDD" id="cd00761">
    <property type="entry name" value="Glyco_tranf_GTA_type"/>
    <property type="match status" value="1"/>
</dbReference>
<dbReference type="Pfam" id="PF00535">
    <property type="entry name" value="Glycos_transf_2"/>
    <property type="match status" value="1"/>
</dbReference>
<comment type="caution">
    <text evidence="3">The sequence shown here is derived from an EMBL/GenBank/DDBJ whole genome shotgun (WGS) entry which is preliminary data.</text>
</comment>
<sequence length="610" mass="67344">MKTESNRPVDVSIVVPVHNCRPYLDRCLTSLLEQSVSKEIVVVDDGSTDGSRDLLADYAAKYPEIRLYFQPASGGAARPRNRAIAHSSGRYVFFCDADDHLGPEALPRMLAMADRNGSDIVLGKMVGHGRKVPTAIFRENRDRAPLGETTVYNVLTCFKLFRRELLIRHEIRFDESLRVGEDIVFSVHAYCHARTISVVADHDCYHLVARPDGTSVMQQPGSRDPLAWLRMIRTPIELMTRHIPAGPLRDHLLRRHFRFDILAQLGAPLLSLDPYGRRAAIGEVAEMCATWLTDGVVERLRPIDRLRVATLGDADRLVRIARVETAGLRHHLTALAWAGDRLEVTGRAFLTDSWNGVAVGLLLRERFTSAERRVPVTSAADVFAGGIEVSRLPPGVWDVYVVVACEGVRRVARFGARREPGVDRPAARLVTAVAAPYFTRPYGNLSIDVGGHVVTVPASARLARLTWGGKGVLTVEGTVSVGGGCPAARCVRHVVWRERASGNERRAPASAVGEEAFTATATLDAPGVWEADLELNLGGPLVRYPVQVGEAEPGRLGAGAVWWRGRRRWTARPRASKVRRRLVVTVLATGPRAVVRRSMRMGRRTSRMER</sequence>